<accession>A0A0A9YU30</accession>
<name>A0A0A9YU30_LYGHE</name>
<dbReference type="AlphaFoldDB" id="A0A0A9YU30"/>
<reference evidence="1" key="1">
    <citation type="journal article" date="2014" name="PLoS ONE">
        <title>Transcriptome-Based Identification of ABC Transporters in the Western Tarnished Plant Bug Lygus hesperus.</title>
        <authorList>
            <person name="Hull J.J."/>
            <person name="Chaney K."/>
            <person name="Geib S.M."/>
            <person name="Fabrick J.A."/>
            <person name="Brent C.S."/>
            <person name="Walsh D."/>
            <person name="Lavine L.C."/>
        </authorList>
    </citation>
    <scope>NUCLEOTIDE SEQUENCE</scope>
</reference>
<organism evidence="1">
    <name type="scientific">Lygus hesperus</name>
    <name type="common">Western plant bug</name>
    <dbReference type="NCBI Taxonomy" id="30085"/>
    <lineage>
        <taxon>Eukaryota</taxon>
        <taxon>Metazoa</taxon>
        <taxon>Ecdysozoa</taxon>
        <taxon>Arthropoda</taxon>
        <taxon>Hexapoda</taxon>
        <taxon>Insecta</taxon>
        <taxon>Pterygota</taxon>
        <taxon>Neoptera</taxon>
        <taxon>Paraneoptera</taxon>
        <taxon>Hemiptera</taxon>
        <taxon>Heteroptera</taxon>
        <taxon>Panheteroptera</taxon>
        <taxon>Cimicomorpha</taxon>
        <taxon>Miridae</taxon>
        <taxon>Mirini</taxon>
        <taxon>Lygus</taxon>
    </lineage>
</organism>
<feature type="non-terminal residue" evidence="1">
    <location>
        <position position="1"/>
    </location>
</feature>
<reference evidence="1" key="2">
    <citation type="submission" date="2014-07" db="EMBL/GenBank/DDBJ databases">
        <authorList>
            <person name="Hull J."/>
        </authorList>
    </citation>
    <scope>NUCLEOTIDE SEQUENCE</scope>
</reference>
<gene>
    <name evidence="1" type="primary">mbeC</name>
    <name evidence="1" type="ORF">CM83_529</name>
</gene>
<dbReference type="EMBL" id="GBHO01007900">
    <property type="protein sequence ID" value="JAG35704.1"/>
    <property type="molecule type" value="Transcribed_RNA"/>
</dbReference>
<protein>
    <submittedName>
        <fullName evidence="1">Mobilization protein mbeC</fullName>
    </submittedName>
</protein>
<evidence type="ECO:0000313" key="1">
    <source>
        <dbReference type="EMBL" id="JAG35704.1"/>
    </source>
</evidence>
<sequence>DTPVADCAETATLTPPLLRQLQHVQPCYNQHARELTATLGAAQHTLETELQCVWQYRLLVLAAQLQQCHLHLQSTERIHPASPLLPTYLHHPSTHEVEF</sequence>
<proteinExistence type="predicted"/>